<name>A0A9Q0MJW5_BLOTA</name>
<gene>
    <name evidence="2" type="ORF">RDWZM_004387</name>
</gene>
<evidence type="ECO:0000313" key="2">
    <source>
        <dbReference type="EMBL" id="KAJ6225842.1"/>
    </source>
</evidence>
<dbReference type="Proteomes" id="UP001142055">
    <property type="component" value="Chromosome 1"/>
</dbReference>
<dbReference type="EMBL" id="JAPWDV010000001">
    <property type="protein sequence ID" value="KAJ6225842.1"/>
    <property type="molecule type" value="Genomic_DNA"/>
</dbReference>
<feature type="transmembrane region" description="Helical" evidence="1">
    <location>
        <begin position="44"/>
        <end position="67"/>
    </location>
</feature>
<keyword evidence="1" id="KW-1133">Transmembrane helix</keyword>
<protein>
    <submittedName>
        <fullName evidence="2">Uncharacterized protein</fullName>
    </submittedName>
</protein>
<sequence>MANVPIRGQRQPQATIVNNRTVIMTNPRTCSDKPDDIIEVNFRYTALIAMCLGFLFIWSAVISSIFLKNNLDEQSLVEAPVDMFRNQERIGQIMFQIGQEMLFTVDALVSVQLNLTSTDDLNQSVNFTWSLTDNEIAEVREEIEPPNDLVYLLATIESKLSLIRFNLSLETEHPLNTINSYKLIFDLAEQFTVERVMRQRKTHDSRWHLLTSFTEIQSAPYALFIKGMNRRFIELSYGTIYHIGPQLFSYTDTEAEISNYFYYFYSSHELIENAFSWDVRIHHRYVELLKSKHSQIFYSNSRFNLYRQTGREYTRFVTDVVAFLLNAKDVLNMSFREVLQQFSLKSNTTFYLLIATIYFTVLIACMVFFVLFVRNAKIKSEQPMMKRPVSMIANVQRY</sequence>
<evidence type="ECO:0000313" key="3">
    <source>
        <dbReference type="Proteomes" id="UP001142055"/>
    </source>
</evidence>
<accession>A0A9Q0MJW5</accession>
<evidence type="ECO:0000256" key="1">
    <source>
        <dbReference type="SAM" id="Phobius"/>
    </source>
</evidence>
<proteinExistence type="predicted"/>
<dbReference type="AlphaFoldDB" id="A0A9Q0MJW5"/>
<feature type="transmembrane region" description="Helical" evidence="1">
    <location>
        <begin position="350"/>
        <end position="373"/>
    </location>
</feature>
<keyword evidence="3" id="KW-1185">Reference proteome</keyword>
<comment type="caution">
    <text evidence="2">The sequence shown here is derived from an EMBL/GenBank/DDBJ whole genome shotgun (WGS) entry which is preliminary data.</text>
</comment>
<keyword evidence="1" id="KW-0472">Membrane</keyword>
<keyword evidence="1" id="KW-0812">Transmembrane</keyword>
<dbReference type="OMA" id="VPPEKSH"/>
<organism evidence="2 3">
    <name type="scientific">Blomia tropicalis</name>
    <name type="common">Mite</name>
    <dbReference type="NCBI Taxonomy" id="40697"/>
    <lineage>
        <taxon>Eukaryota</taxon>
        <taxon>Metazoa</taxon>
        <taxon>Ecdysozoa</taxon>
        <taxon>Arthropoda</taxon>
        <taxon>Chelicerata</taxon>
        <taxon>Arachnida</taxon>
        <taxon>Acari</taxon>
        <taxon>Acariformes</taxon>
        <taxon>Sarcoptiformes</taxon>
        <taxon>Astigmata</taxon>
        <taxon>Glycyphagoidea</taxon>
        <taxon>Echimyopodidae</taxon>
        <taxon>Blomia</taxon>
    </lineage>
</organism>
<reference evidence="2" key="1">
    <citation type="submission" date="2022-12" db="EMBL/GenBank/DDBJ databases">
        <title>Genome assemblies of Blomia tropicalis.</title>
        <authorList>
            <person name="Cui Y."/>
        </authorList>
    </citation>
    <scope>NUCLEOTIDE SEQUENCE</scope>
    <source>
        <tissue evidence="2">Adult mites</tissue>
    </source>
</reference>